<dbReference type="OrthoDB" id="7304784at2"/>
<accession>A0A418W3Q6</accession>
<reference evidence="1 2" key="1">
    <citation type="submission" date="2018-09" db="EMBL/GenBank/DDBJ databases">
        <authorList>
            <person name="Zhu H."/>
        </authorList>
    </citation>
    <scope>NUCLEOTIDE SEQUENCE [LARGE SCALE GENOMIC DNA]</scope>
    <source>
        <strain evidence="1 2">K2W22B-5</strain>
    </source>
</reference>
<proteinExistence type="predicted"/>
<evidence type="ECO:0000313" key="2">
    <source>
        <dbReference type="Proteomes" id="UP000283458"/>
    </source>
</evidence>
<dbReference type="AlphaFoldDB" id="A0A418W3Q6"/>
<keyword evidence="2" id="KW-1185">Reference proteome</keyword>
<sequence>MTSPRRSAGPSDSEKAAIVAACQNFIDEVLKPRFLPIIRPTAFNYPIDISGKWHGNRYRFLQRYRSGFPENLGDEFDSPFARLDWRGRDRFDIQWFRHTGTWHCLYRDVSLTEALKILETDGILHPL</sequence>
<organism evidence="1 2">
    <name type="scientific">Azospirillum cavernae</name>
    <dbReference type="NCBI Taxonomy" id="2320860"/>
    <lineage>
        <taxon>Bacteria</taxon>
        <taxon>Pseudomonadati</taxon>
        <taxon>Pseudomonadota</taxon>
        <taxon>Alphaproteobacteria</taxon>
        <taxon>Rhodospirillales</taxon>
        <taxon>Azospirillaceae</taxon>
        <taxon>Azospirillum</taxon>
    </lineage>
</organism>
<name>A0A418W3Q6_9PROT</name>
<evidence type="ECO:0000313" key="1">
    <source>
        <dbReference type="EMBL" id="RJF84574.1"/>
    </source>
</evidence>
<dbReference type="Proteomes" id="UP000283458">
    <property type="component" value="Unassembled WGS sequence"/>
</dbReference>
<gene>
    <name evidence="1" type="ORF">D3877_08670</name>
</gene>
<dbReference type="RefSeq" id="WP_119830222.1">
    <property type="nucleotide sequence ID" value="NZ_QYUL01000001.1"/>
</dbReference>
<comment type="caution">
    <text evidence="1">The sequence shown here is derived from an EMBL/GenBank/DDBJ whole genome shotgun (WGS) entry which is preliminary data.</text>
</comment>
<dbReference type="InterPro" id="IPR021388">
    <property type="entry name" value="DUF3024"/>
</dbReference>
<dbReference type="EMBL" id="QYUL01000001">
    <property type="protein sequence ID" value="RJF84574.1"/>
    <property type="molecule type" value="Genomic_DNA"/>
</dbReference>
<dbReference type="Pfam" id="PF11225">
    <property type="entry name" value="DUF3024"/>
    <property type="match status" value="1"/>
</dbReference>
<protein>
    <submittedName>
        <fullName evidence="1">Uncharacterized protein</fullName>
    </submittedName>
</protein>